<feature type="region of interest" description="Disordered" evidence="5">
    <location>
        <begin position="1"/>
        <end position="113"/>
    </location>
</feature>
<comment type="caution">
    <text evidence="7">The sequence shown here is derived from an EMBL/GenBank/DDBJ whole genome shotgun (WGS) entry which is preliminary data.</text>
</comment>
<organism evidence="7 8">
    <name type="scientific">Actinoallomurus oryzae</name>
    <dbReference type="NCBI Taxonomy" id="502180"/>
    <lineage>
        <taxon>Bacteria</taxon>
        <taxon>Bacillati</taxon>
        <taxon>Actinomycetota</taxon>
        <taxon>Actinomycetes</taxon>
        <taxon>Streptosporangiales</taxon>
        <taxon>Thermomonosporaceae</taxon>
        <taxon>Actinoallomurus</taxon>
    </lineage>
</organism>
<sequence>MGTFQHLSLPEGARAMTYGQHHGGPPYAGQPHGRPPHGQPPYGQPPYGPPPDEPGQPPYGPPQYPRPGYALPGHPAPPGHGLPPQGHHDPYSGQPTRRRRPETPTGGPVDDEDERWAVPAYVGMFVSGFVAPAVVLAAKGRTSNFARFHATQALNLFVAMFVCTSLSLLLAYFKGPDWLPLVLLALAADCFFVIRAAIGANRCEWYRLPALVAWRIFR</sequence>
<feature type="transmembrane region" description="Helical" evidence="6">
    <location>
        <begin position="150"/>
        <end position="172"/>
    </location>
</feature>
<evidence type="ECO:0000313" key="8">
    <source>
        <dbReference type="Proteomes" id="UP001500503"/>
    </source>
</evidence>
<keyword evidence="8" id="KW-1185">Reference proteome</keyword>
<feature type="compositionally biased region" description="Pro residues" evidence="5">
    <location>
        <begin position="37"/>
        <end position="65"/>
    </location>
</feature>
<keyword evidence="4 6" id="KW-0472">Membrane</keyword>
<keyword evidence="3 6" id="KW-1133">Transmembrane helix</keyword>
<evidence type="ECO:0000256" key="5">
    <source>
        <dbReference type="SAM" id="MobiDB-lite"/>
    </source>
</evidence>
<evidence type="ECO:0000313" key="7">
    <source>
        <dbReference type="EMBL" id="GAA4492194.1"/>
    </source>
</evidence>
<dbReference type="EMBL" id="BAABHF010000017">
    <property type="protein sequence ID" value="GAA4492194.1"/>
    <property type="molecule type" value="Genomic_DNA"/>
</dbReference>
<comment type="subcellular location">
    <subcellularLocation>
        <location evidence="1">Membrane</location>
        <topology evidence="1">Multi-pass membrane protein</topology>
    </subcellularLocation>
</comment>
<protein>
    <recommendedName>
        <fullName evidence="9">DUF4870 domain-containing protein</fullName>
    </recommendedName>
</protein>
<reference evidence="8" key="1">
    <citation type="journal article" date="2019" name="Int. J. Syst. Evol. Microbiol.">
        <title>The Global Catalogue of Microorganisms (GCM) 10K type strain sequencing project: providing services to taxonomists for standard genome sequencing and annotation.</title>
        <authorList>
            <consortium name="The Broad Institute Genomics Platform"/>
            <consortium name="The Broad Institute Genome Sequencing Center for Infectious Disease"/>
            <person name="Wu L."/>
            <person name="Ma J."/>
        </authorList>
    </citation>
    <scope>NUCLEOTIDE SEQUENCE [LARGE SCALE GENOMIC DNA]</scope>
    <source>
        <strain evidence="8">JCM 17933</strain>
    </source>
</reference>
<evidence type="ECO:0000256" key="1">
    <source>
        <dbReference type="ARBA" id="ARBA00004141"/>
    </source>
</evidence>
<gene>
    <name evidence="7" type="ORF">GCM10023191_027780</name>
</gene>
<dbReference type="InterPro" id="IPR019109">
    <property type="entry name" value="MamF_MmsF"/>
</dbReference>
<dbReference type="RefSeq" id="WP_345462716.1">
    <property type="nucleotide sequence ID" value="NZ_BAABHF010000017.1"/>
</dbReference>
<accession>A0ABP8PVR0</accession>
<keyword evidence="2 6" id="KW-0812">Transmembrane</keyword>
<name>A0ABP8PVR0_9ACTN</name>
<proteinExistence type="predicted"/>
<feature type="transmembrane region" description="Helical" evidence="6">
    <location>
        <begin position="118"/>
        <end position="138"/>
    </location>
</feature>
<feature type="transmembrane region" description="Helical" evidence="6">
    <location>
        <begin position="178"/>
        <end position="198"/>
    </location>
</feature>
<evidence type="ECO:0000256" key="3">
    <source>
        <dbReference type="ARBA" id="ARBA00022989"/>
    </source>
</evidence>
<evidence type="ECO:0000256" key="6">
    <source>
        <dbReference type="SAM" id="Phobius"/>
    </source>
</evidence>
<evidence type="ECO:0000256" key="4">
    <source>
        <dbReference type="ARBA" id="ARBA00023136"/>
    </source>
</evidence>
<dbReference type="Pfam" id="PF09685">
    <property type="entry name" value="MamF_MmsF"/>
    <property type="match status" value="1"/>
</dbReference>
<dbReference type="Proteomes" id="UP001500503">
    <property type="component" value="Unassembled WGS sequence"/>
</dbReference>
<evidence type="ECO:0008006" key="9">
    <source>
        <dbReference type="Google" id="ProtNLM"/>
    </source>
</evidence>
<evidence type="ECO:0000256" key="2">
    <source>
        <dbReference type="ARBA" id="ARBA00022692"/>
    </source>
</evidence>